<gene>
    <name evidence="1" type="ORF">PS712_06009</name>
</gene>
<dbReference type="EMBL" id="CABVIB010000074">
    <property type="protein sequence ID" value="VVO42431.1"/>
    <property type="molecule type" value="Genomic_DNA"/>
</dbReference>
<name>A0A5E7FS96_PSEFL</name>
<proteinExistence type="predicted"/>
<evidence type="ECO:0000313" key="2">
    <source>
        <dbReference type="Proteomes" id="UP000326018"/>
    </source>
</evidence>
<accession>A0A5E7FS96</accession>
<protein>
    <submittedName>
        <fullName evidence="1">Uncharacterized protein</fullName>
    </submittedName>
</protein>
<evidence type="ECO:0000313" key="1">
    <source>
        <dbReference type="EMBL" id="VVO42431.1"/>
    </source>
</evidence>
<organism evidence="1 2">
    <name type="scientific">Pseudomonas fluorescens</name>
    <dbReference type="NCBI Taxonomy" id="294"/>
    <lineage>
        <taxon>Bacteria</taxon>
        <taxon>Pseudomonadati</taxon>
        <taxon>Pseudomonadota</taxon>
        <taxon>Gammaproteobacteria</taxon>
        <taxon>Pseudomonadales</taxon>
        <taxon>Pseudomonadaceae</taxon>
        <taxon>Pseudomonas</taxon>
    </lineage>
</organism>
<dbReference type="Proteomes" id="UP000326018">
    <property type="component" value="Unassembled WGS sequence"/>
</dbReference>
<dbReference type="AlphaFoldDB" id="A0A5E7FS96"/>
<reference evidence="1 2" key="1">
    <citation type="submission" date="2019-09" db="EMBL/GenBank/DDBJ databases">
        <authorList>
            <person name="Chandra G."/>
            <person name="Truman W A."/>
        </authorList>
    </citation>
    <scope>NUCLEOTIDE SEQUENCE [LARGE SCALE GENOMIC DNA]</scope>
    <source>
        <strain evidence="1">PS712</strain>
    </source>
</reference>
<sequence length="31" mass="3765">MWGLLLLWKQVAQCQSVKVLEYRKKLWELAC</sequence>